<dbReference type="Proteomes" id="UP000283383">
    <property type="component" value="Unassembled WGS sequence"/>
</dbReference>
<dbReference type="Pfam" id="PF01885">
    <property type="entry name" value="PTS_2-RNA"/>
    <property type="match status" value="1"/>
</dbReference>
<dbReference type="InterPro" id="IPR002745">
    <property type="entry name" value="Ptrans_KptA/Tpt1"/>
</dbReference>
<feature type="region of interest" description="Disordered" evidence="1">
    <location>
        <begin position="1"/>
        <end position="41"/>
    </location>
</feature>
<dbReference type="GO" id="GO:0016740">
    <property type="term" value="F:transferase activity"/>
    <property type="evidence" value="ECO:0007669"/>
    <property type="project" value="UniProtKB-KW"/>
</dbReference>
<keyword evidence="3" id="KW-1185">Reference proteome</keyword>
<evidence type="ECO:0000256" key="1">
    <source>
        <dbReference type="SAM" id="MobiDB-lite"/>
    </source>
</evidence>
<protein>
    <submittedName>
        <fullName evidence="2">Putative trna 2-phosphotransferase 1 protein</fullName>
    </submittedName>
</protein>
<reference evidence="2 3" key="1">
    <citation type="journal article" date="2018" name="BMC Genomics">
        <title>Comparative genome analyses reveal sequence features reflecting distinct modes of host-adaptation between dicot and monocot powdery mildew.</title>
        <authorList>
            <person name="Wu Y."/>
            <person name="Ma X."/>
            <person name="Pan Z."/>
            <person name="Kale S.D."/>
            <person name="Song Y."/>
            <person name="King H."/>
            <person name="Zhang Q."/>
            <person name="Presley C."/>
            <person name="Deng X."/>
            <person name="Wei C.I."/>
            <person name="Xiao S."/>
        </authorList>
    </citation>
    <scope>NUCLEOTIDE SEQUENCE [LARGE SCALE GENOMIC DNA]</scope>
    <source>
        <strain evidence="2">UMSG3</strain>
    </source>
</reference>
<organism evidence="2 3">
    <name type="scientific">Golovinomyces cichoracearum</name>
    <dbReference type="NCBI Taxonomy" id="62708"/>
    <lineage>
        <taxon>Eukaryota</taxon>
        <taxon>Fungi</taxon>
        <taxon>Dikarya</taxon>
        <taxon>Ascomycota</taxon>
        <taxon>Pezizomycotina</taxon>
        <taxon>Leotiomycetes</taxon>
        <taxon>Erysiphales</taxon>
        <taxon>Erysiphaceae</taxon>
        <taxon>Golovinomyces</taxon>
    </lineage>
</organism>
<feature type="compositionally biased region" description="Basic and acidic residues" evidence="1">
    <location>
        <begin position="1"/>
        <end position="12"/>
    </location>
</feature>
<evidence type="ECO:0000313" key="3">
    <source>
        <dbReference type="Proteomes" id="UP000283383"/>
    </source>
</evidence>
<dbReference type="AlphaFoldDB" id="A0A420HG99"/>
<gene>
    <name evidence="2" type="ORF">GcM3_195040</name>
</gene>
<comment type="caution">
    <text evidence="2">The sequence shown here is derived from an EMBL/GenBank/DDBJ whole genome shotgun (WGS) entry which is preliminary data.</text>
</comment>
<name>A0A420HG99_9PEZI</name>
<evidence type="ECO:0000313" key="2">
    <source>
        <dbReference type="EMBL" id="RKF56492.1"/>
    </source>
</evidence>
<dbReference type="EMBL" id="MCBQ01019506">
    <property type="protein sequence ID" value="RKF56492.1"/>
    <property type="molecule type" value="Genomic_DNA"/>
</dbReference>
<proteinExistence type="predicted"/>
<accession>A0A420HG99</accession>
<keyword evidence="2" id="KW-0808">Transferase</keyword>
<sequence length="315" mass="34414">MADQCLDDRSTDEIMLPSPLTPNASRHGRGRHGGSFTKNKTRRRAYSAIDERQWLISKALSKVLKLTTNGDDGPEPSDNWANCEKVLAHDEISVLGIEFFEIQALYNLSKSKFALKPKPGISNPDQNASDYMIGNNPSTIVSPVNEPTSTNIIALSLQSLSLPKLIVYETSYANYPLVLASGGIRRAGGQAYLSFKTVPLIDATELPPVSADVSIYIDLPLAVEKDKNIKWFRSETGAVITEGDADGKIDKSFWKNVVGRRADIGILYEDGQVKKEVPIGLRGKGAKPKKSGKGMVAAISEIRSHEKNIELCSID</sequence>
<dbReference type="STRING" id="62708.A0A420HG99"/>